<gene>
    <name evidence="1" type="ORF">HOLleu_42194</name>
</gene>
<comment type="caution">
    <text evidence="1">The sequence shown here is derived from an EMBL/GenBank/DDBJ whole genome shotgun (WGS) entry which is preliminary data.</text>
</comment>
<protein>
    <submittedName>
        <fullName evidence="1">Uncharacterized protein</fullName>
    </submittedName>
</protein>
<proteinExistence type="predicted"/>
<evidence type="ECO:0000313" key="1">
    <source>
        <dbReference type="EMBL" id="KAJ8019292.1"/>
    </source>
</evidence>
<accession>A0A9Q1BCA0</accession>
<evidence type="ECO:0000313" key="2">
    <source>
        <dbReference type="Proteomes" id="UP001152320"/>
    </source>
</evidence>
<sequence length="165" mass="19464">MSVIFSFQSNPLFYFTLQISISRVWLYNCYSTVDLRGGNHLQLKSNLSIPVLTTLNRLDISEQGREITSEEFTGILQYSSKCLALKELWFFRCLLPPSVQAESVSVLRSRNVKVIWHPRVGIEYQLNLQSCLWERIDINDRVIGVMTDDDYQKEVREFRKYWRES</sequence>
<dbReference type="AlphaFoldDB" id="A0A9Q1BCA0"/>
<dbReference type="Proteomes" id="UP001152320">
    <property type="component" value="Unassembled WGS sequence"/>
</dbReference>
<name>A0A9Q1BCA0_HOLLE</name>
<dbReference type="EMBL" id="JAIZAY010000039">
    <property type="protein sequence ID" value="KAJ8019292.1"/>
    <property type="molecule type" value="Genomic_DNA"/>
</dbReference>
<reference evidence="1" key="1">
    <citation type="submission" date="2021-10" db="EMBL/GenBank/DDBJ databases">
        <title>Tropical sea cucumber genome reveals ecological adaptation and Cuvierian tubules defense mechanism.</title>
        <authorList>
            <person name="Chen T."/>
        </authorList>
    </citation>
    <scope>NUCLEOTIDE SEQUENCE</scope>
    <source>
        <strain evidence="1">Nanhai2018</strain>
        <tissue evidence="1">Muscle</tissue>
    </source>
</reference>
<keyword evidence="2" id="KW-1185">Reference proteome</keyword>
<organism evidence="1 2">
    <name type="scientific">Holothuria leucospilota</name>
    <name type="common">Black long sea cucumber</name>
    <name type="synonym">Mertensiothuria leucospilota</name>
    <dbReference type="NCBI Taxonomy" id="206669"/>
    <lineage>
        <taxon>Eukaryota</taxon>
        <taxon>Metazoa</taxon>
        <taxon>Echinodermata</taxon>
        <taxon>Eleutherozoa</taxon>
        <taxon>Echinozoa</taxon>
        <taxon>Holothuroidea</taxon>
        <taxon>Aspidochirotacea</taxon>
        <taxon>Aspidochirotida</taxon>
        <taxon>Holothuriidae</taxon>
        <taxon>Holothuria</taxon>
    </lineage>
</organism>